<evidence type="ECO:0000313" key="1">
    <source>
        <dbReference type="EMBL" id="SJL10247.1"/>
    </source>
</evidence>
<sequence length="104" mass="11580">MGYEDPESLSFPDIIVTARPLPIPTPTCFALYHPIQACRFPDVLTTPVLDYGESNGERHSSLVHRNRHPTAIDPDLPLCWPPTHGLYPSLSSNLTVRQPGSPHR</sequence>
<keyword evidence="2" id="KW-1185">Reference proteome</keyword>
<proteinExistence type="predicted"/>
<accession>A0A284RNA8</accession>
<protein>
    <submittedName>
        <fullName evidence="1">Uncharacterized protein</fullName>
    </submittedName>
</protein>
<reference evidence="2" key="1">
    <citation type="journal article" date="2017" name="Nat. Ecol. Evol.">
        <title>Genome expansion and lineage-specific genetic innovations in the forest pathogenic fungi Armillaria.</title>
        <authorList>
            <person name="Sipos G."/>
            <person name="Prasanna A.N."/>
            <person name="Walter M.C."/>
            <person name="O'Connor E."/>
            <person name="Balint B."/>
            <person name="Krizsan K."/>
            <person name="Kiss B."/>
            <person name="Hess J."/>
            <person name="Varga T."/>
            <person name="Slot J."/>
            <person name="Riley R."/>
            <person name="Boka B."/>
            <person name="Rigling D."/>
            <person name="Barry K."/>
            <person name="Lee J."/>
            <person name="Mihaltcheva S."/>
            <person name="LaButti K."/>
            <person name="Lipzen A."/>
            <person name="Waldron R."/>
            <person name="Moloney N.M."/>
            <person name="Sperisen C."/>
            <person name="Kredics L."/>
            <person name="Vagvoelgyi C."/>
            <person name="Patrignani A."/>
            <person name="Fitzpatrick D."/>
            <person name="Nagy I."/>
            <person name="Doyle S."/>
            <person name="Anderson J.B."/>
            <person name="Grigoriev I.V."/>
            <person name="Gueldener U."/>
            <person name="Muensterkoetter M."/>
            <person name="Nagy L.G."/>
        </authorList>
    </citation>
    <scope>NUCLEOTIDE SEQUENCE [LARGE SCALE GENOMIC DNA]</scope>
    <source>
        <strain evidence="2">C18/9</strain>
    </source>
</reference>
<gene>
    <name evidence="1" type="ORF">ARMOST_13631</name>
</gene>
<evidence type="ECO:0000313" key="2">
    <source>
        <dbReference type="Proteomes" id="UP000219338"/>
    </source>
</evidence>
<name>A0A284RNA8_ARMOS</name>
<organism evidence="1 2">
    <name type="scientific">Armillaria ostoyae</name>
    <name type="common">Armillaria root rot fungus</name>
    <dbReference type="NCBI Taxonomy" id="47428"/>
    <lineage>
        <taxon>Eukaryota</taxon>
        <taxon>Fungi</taxon>
        <taxon>Dikarya</taxon>
        <taxon>Basidiomycota</taxon>
        <taxon>Agaricomycotina</taxon>
        <taxon>Agaricomycetes</taxon>
        <taxon>Agaricomycetidae</taxon>
        <taxon>Agaricales</taxon>
        <taxon>Marasmiineae</taxon>
        <taxon>Physalacriaceae</taxon>
        <taxon>Armillaria</taxon>
    </lineage>
</organism>
<dbReference type="EMBL" id="FUEG01000012">
    <property type="protein sequence ID" value="SJL10247.1"/>
    <property type="molecule type" value="Genomic_DNA"/>
</dbReference>
<dbReference type="Proteomes" id="UP000219338">
    <property type="component" value="Unassembled WGS sequence"/>
</dbReference>
<dbReference type="AlphaFoldDB" id="A0A284RNA8"/>